<evidence type="ECO:0000259" key="12">
    <source>
        <dbReference type="Pfam" id="PF00912"/>
    </source>
</evidence>
<dbReference type="EC" id="2.4.99.28" evidence="11"/>
<evidence type="ECO:0000256" key="6">
    <source>
        <dbReference type="ARBA" id="ARBA00022960"/>
    </source>
</evidence>
<dbReference type="InterPro" id="IPR023346">
    <property type="entry name" value="Lysozyme-like_dom_sf"/>
</dbReference>
<keyword evidence="9 11" id="KW-0472">Membrane</keyword>
<comment type="caution">
    <text evidence="13">The sequence shown here is derived from an EMBL/GenBank/DDBJ whole genome shotgun (WGS) entry which is preliminary data.</text>
</comment>
<keyword evidence="7 11" id="KW-0573">Peptidoglycan synthesis</keyword>
<dbReference type="PANTHER" id="PTHR30400:SF0">
    <property type="entry name" value="BIOSYNTHETIC PEPTIDOGLYCAN TRANSGLYCOSYLASE"/>
    <property type="match status" value="1"/>
</dbReference>
<comment type="pathway">
    <text evidence="11">Cell wall biogenesis; peptidoglycan biosynthesis.</text>
</comment>
<keyword evidence="8 11" id="KW-1133">Transmembrane helix</keyword>
<evidence type="ECO:0000256" key="7">
    <source>
        <dbReference type="ARBA" id="ARBA00022984"/>
    </source>
</evidence>
<evidence type="ECO:0000313" key="14">
    <source>
        <dbReference type="Proteomes" id="UP001199044"/>
    </source>
</evidence>
<dbReference type="EMBL" id="JAIWIU010000158">
    <property type="protein sequence ID" value="MCA2018219.1"/>
    <property type="molecule type" value="Genomic_DNA"/>
</dbReference>
<dbReference type="Proteomes" id="UP001199044">
    <property type="component" value="Unassembled WGS sequence"/>
</dbReference>
<evidence type="ECO:0000256" key="3">
    <source>
        <dbReference type="ARBA" id="ARBA00022676"/>
    </source>
</evidence>
<keyword evidence="14" id="KW-1185">Reference proteome</keyword>
<evidence type="ECO:0000256" key="8">
    <source>
        <dbReference type="ARBA" id="ARBA00022989"/>
    </source>
</evidence>
<dbReference type="InterPro" id="IPR036950">
    <property type="entry name" value="PBP_transglycosylase"/>
</dbReference>
<comment type="catalytic activity">
    <reaction evidence="11">
        <text>[GlcNAc-(1-&gt;4)-Mur2Ac(oyl-L-Ala-gamma-D-Glu-L-Lys-D-Ala-D-Ala)](n)-di-trans,octa-cis-undecaprenyl diphosphate + beta-D-GlcNAc-(1-&gt;4)-Mur2Ac(oyl-L-Ala-gamma-D-Glu-L-Lys-D-Ala-D-Ala)-di-trans,octa-cis-undecaprenyl diphosphate = [GlcNAc-(1-&gt;4)-Mur2Ac(oyl-L-Ala-gamma-D-Glu-L-Lys-D-Ala-D-Ala)](n+1)-di-trans,octa-cis-undecaprenyl diphosphate + di-trans,octa-cis-undecaprenyl diphosphate + H(+)</text>
        <dbReference type="Rhea" id="RHEA:23708"/>
        <dbReference type="Rhea" id="RHEA-COMP:9602"/>
        <dbReference type="Rhea" id="RHEA-COMP:9603"/>
        <dbReference type="ChEBI" id="CHEBI:15378"/>
        <dbReference type="ChEBI" id="CHEBI:58405"/>
        <dbReference type="ChEBI" id="CHEBI:60033"/>
        <dbReference type="ChEBI" id="CHEBI:78435"/>
        <dbReference type="EC" id="2.4.99.28"/>
    </reaction>
</comment>
<keyword evidence="3 11" id="KW-0328">Glycosyltransferase</keyword>
<keyword evidence="10 11" id="KW-0961">Cell wall biogenesis/degradation</keyword>
<evidence type="ECO:0000256" key="2">
    <source>
        <dbReference type="ARBA" id="ARBA00022519"/>
    </source>
</evidence>
<organism evidence="13 14">
    <name type="scientific">Vibrio tritonius</name>
    <dbReference type="NCBI Taxonomy" id="1435069"/>
    <lineage>
        <taxon>Bacteria</taxon>
        <taxon>Pseudomonadati</taxon>
        <taxon>Pseudomonadota</taxon>
        <taxon>Gammaproteobacteria</taxon>
        <taxon>Vibrionales</taxon>
        <taxon>Vibrionaceae</taxon>
        <taxon>Vibrio</taxon>
    </lineage>
</organism>
<evidence type="ECO:0000256" key="4">
    <source>
        <dbReference type="ARBA" id="ARBA00022679"/>
    </source>
</evidence>
<dbReference type="Gene3D" id="1.10.3810.10">
    <property type="entry name" value="Biosynthetic peptidoglycan transglycosylase-like"/>
    <property type="match status" value="1"/>
</dbReference>
<evidence type="ECO:0000256" key="10">
    <source>
        <dbReference type="ARBA" id="ARBA00023316"/>
    </source>
</evidence>
<feature type="domain" description="Glycosyl transferase family 51" evidence="12">
    <location>
        <begin position="47"/>
        <end position="213"/>
    </location>
</feature>
<name>A0ABS7YVF9_9VIBR</name>
<keyword evidence="5 11" id="KW-0812">Transmembrane</keyword>
<proteinExistence type="inferred from homology"/>
<dbReference type="HAMAP" id="MF_00766">
    <property type="entry name" value="PGT_MtgA"/>
    <property type="match status" value="1"/>
</dbReference>
<dbReference type="PANTHER" id="PTHR30400">
    <property type="entry name" value="MONOFUNCTIONAL BIOSYNTHETIC PEPTIDOGLYCAN TRANSGLYCOSYLASE"/>
    <property type="match status" value="1"/>
</dbReference>
<dbReference type="InterPro" id="IPR001264">
    <property type="entry name" value="Glyco_trans_51"/>
</dbReference>
<keyword evidence="1 11" id="KW-1003">Cell membrane</keyword>
<sequence length="225" mass="25454">MKRALIATLALLMGLPLVLVILLKFINPPFWAWEINRTLFPPEGYPKHAQHQWVPLAAVSPAIPLAIMASEDQRFPFHWGIDIDALVSVIEASGADGPERGASTITQQTAKNVFLFPSETYIRKAYELYIALLLELIWGKERIMEMYINIVEFGPGIYGVQAASEAYFGVPASRVTRHQAAQLAVVLPNPYKIHPTPMTDYVQERVQWVLVQMGHLDTQDYRRLE</sequence>
<dbReference type="SUPFAM" id="SSF53955">
    <property type="entry name" value="Lysozyme-like"/>
    <property type="match status" value="1"/>
</dbReference>
<dbReference type="Pfam" id="PF00912">
    <property type="entry name" value="Transgly"/>
    <property type="match status" value="1"/>
</dbReference>
<dbReference type="GO" id="GO:0016757">
    <property type="term" value="F:glycosyltransferase activity"/>
    <property type="evidence" value="ECO:0007669"/>
    <property type="project" value="UniProtKB-KW"/>
</dbReference>
<evidence type="ECO:0000256" key="1">
    <source>
        <dbReference type="ARBA" id="ARBA00022475"/>
    </source>
</evidence>
<evidence type="ECO:0000256" key="5">
    <source>
        <dbReference type="ARBA" id="ARBA00022692"/>
    </source>
</evidence>
<comment type="function">
    <text evidence="11">Peptidoglycan polymerase that catalyzes glycan chain elongation from lipid-linked precursors.</text>
</comment>
<evidence type="ECO:0000313" key="13">
    <source>
        <dbReference type="EMBL" id="MCA2018219.1"/>
    </source>
</evidence>
<comment type="subcellular location">
    <subcellularLocation>
        <location evidence="11">Cell inner membrane</location>
        <topology evidence="11">Single-pass membrane protein</topology>
    </subcellularLocation>
</comment>
<protein>
    <recommendedName>
        <fullName evidence="11">Biosynthetic peptidoglycan transglycosylase</fullName>
        <ecNumber evidence="11">2.4.99.28</ecNumber>
    </recommendedName>
    <alternativeName>
        <fullName evidence="11">Glycan polymerase</fullName>
    </alternativeName>
    <alternativeName>
        <fullName evidence="11">Peptidoglycan glycosyltransferase MtgA</fullName>
        <shortName evidence="11">PGT</shortName>
    </alternativeName>
</protein>
<keyword evidence="4 11" id="KW-0808">Transferase</keyword>
<accession>A0ABS7YVF9</accession>
<comment type="similarity">
    <text evidence="11">Belongs to the glycosyltransferase 51 family.</text>
</comment>
<gene>
    <name evidence="11 13" type="primary">mtgA</name>
    <name evidence="13" type="ORF">LDJ79_19015</name>
</gene>
<keyword evidence="2 11" id="KW-0997">Cell inner membrane</keyword>
<keyword evidence="6 11" id="KW-0133">Cell shape</keyword>
<reference evidence="14" key="1">
    <citation type="submission" date="2023-07" db="EMBL/GenBank/DDBJ databases">
        <title>Molecular identification of indigenous halophilic bacteria isolated from red sea cost, biodegradation of synthetic dyes and assessment of degraded metabolite toxicity.</title>
        <authorList>
            <person name="Chaieb K."/>
            <person name="Altayb H.N."/>
        </authorList>
    </citation>
    <scope>NUCLEOTIDE SEQUENCE [LARGE SCALE GENOMIC DNA]</scope>
    <source>
        <strain evidence="14">K20</strain>
    </source>
</reference>
<dbReference type="NCBIfam" id="TIGR02070">
    <property type="entry name" value="mono_pep_trsgly"/>
    <property type="match status" value="1"/>
</dbReference>
<evidence type="ECO:0000256" key="11">
    <source>
        <dbReference type="HAMAP-Rule" id="MF_00766"/>
    </source>
</evidence>
<dbReference type="InterPro" id="IPR011812">
    <property type="entry name" value="Pep_trsgly"/>
</dbReference>
<evidence type="ECO:0000256" key="9">
    <source>
        <dbReference type="ARBA" id="ARBA00023136"/>
    </source>
</evidence>